<name>A0A364N337_STELY</name>
<accession>A0A364N337</accession>
<keyword evidence="2" id="KW-1185">Reference proteome</keyword>
<dbReference type="EMBL" id="QGDH01000063">
    <property type="protein sequence ID" value="RAR10772.1"/>
    <property type="molecule type" value="Genomic_DNA"/>
</dbReference>
<comment type="caution">
    <text evidence="1">The sequence shown here is derived from an EMBL/GenBank/DDBJ whole genome shotgun (WGS) entry which is preliminary data.</text>
</comment>
<evidence type="ECO:0000313" key="2">
    <source>
        <dbReference type="Proteomes" id="UP000249619"/>
    </source>
</evidence>
<dbReference type="Proteomes" id="UP000249619">
    <property type="component" value="Unassembled WGS sequence"/>
</dbReference>
<dbReference type="AlphaFoldDB" id="A0A364N337"/>
<sequence length="92" mass="10169">MSHPLRNNKASGQSAGWWIVQESQGMAIRPEEWAPIQVIPFACGKRILPRSLHEGNKAGIRTPSIAVNQVDQPTCPLSIKDNLQATRQQISI</sequence>
<evidence type="ECO:0000313" key="1">
    <source>
        <dbReference type="EMBL" id="RAR10772.1"/>
    </source>
</evidence>
<reference evidence="2" key="1">
    <citation type="submission" date="2018-05" db="EMBL/GenBank/DDBJ databases">
        <title>Draft genome sequence of Stemphylium lycopersici strain CIDEFI 213.</title>
        <authorList>
            <person name="Medina R."/>
            <person name="Franco M.E.E."/>
            <person name="Lucentini C.G."/>
            <person name="Saparrat M.C.N."/>
            <person name="Balatti P.A."/>
        </authorList>
    </citation>
    <scope>NUCLEOTIDE SEQUENCE [LARGE SCALE GENOMIC DNA]</scope>
    <source>
        <strain evidence="2">CIDEFI 213</strain>
    </source>
</reference>
<gene>
    <name evidence="1" type="ORF">DDE83_004916</name>
</gene>
<protein>
    <submittedName>
        <fullName evidence="1">Uncharacterized protein</fullName>
    </submittedName>
</protein>
<proteinExistence type="predicted"/>
<organism evidence="1 2">
    <name type="scientific">Stemphylium lycopersici</name>
    <name type="common">Tomato gray leaf spot disease fungus</name>
    <name type="synonym">Thyrospora lycopersici</name>
    <dbReference type="NCBI Taxonomy" id="183478"/>
    <lineage>
        <taxon>Eukaryota</taxon>
        <taxon>Fungi</taxon>
        <taxon>Dikarya</taxon>
        <taxon>Ascomycota</taxon>
        <taxon>Pezizomycotina</taxon>
        <taxon>Dothideomycetes</taxon>
        <taxon>Pleosporomycetidae</taxon>
        <taxon>Pleosporales</taxon>
        <taxon>Pleosporineae</taxon>
        <taxon>Pleosporaceae</taxon>
        <taxon>Stemphylium</taxon>
    </lineage>
</organism>